<evidence type="ECO:0008006" key="3">
    <source>
        <dbReference type="Google" id="ProtNLM"/>
    </source>
</evidence>
<organism evidence="1 2">
    <name type="scientific">Myxococcus landrumensis</name>
    <dbReference type="NCBI Taxonomy" id="2813577"/>
    <lineage>
        <taxon>Bacteria</taxon>
        <taxon>Pseudomonadati</taxon>
        <taxon>Myxococcota</taxon>
        <taxon>Myxococcia</taxon>
        <taxon>Myxococcales</taxon>
        <taxon>Cystobacterineae</taxon>
        <taxon>Myxococcaceae</taxon>
        <taxon>Myxococcus</taxon>
    </lineage>
</organism>
<sequence>MARDVAADLAQLLAAGGLGLNVGANLFLGPALEADEATVPDVSCFVLQTGGDAPLSYLGGGRRTYRTVTCQVRVRSARESFRGGQALALAALDVLHLANAAPYVLIEVGEGSPNYIGTDGSDRHWWTFTVDASFVDAVA</sequence>
<dbReference type="RefSeq" id="WP_206718817.1">
    <property type="nucleotide sequence ID" value="NZ_CP071091.1"/>
</dbReference>
<dbReference type="EMBL" id="CP071091">
    <property type="protein sequence ID" value="QSQ17182.1"/>
    <property type="molecule type" value="Genomic_DNA"/>
</dbReference>
<reference evidence="1 2" key="1">
    <citation type="submission" date="2021-02" db="EMBL/GenBank/DDBJ databases">
        <title>De Novo genome assembly of isolated myxobacteria.</title>
        <authorList>
            <person name="Stevens D.C."/>
        </authorList>
    </citation>
    <scope>NUCLEOTIDE SEQUENCE [LARGE SCALE GENOMIC DNA]</scope>
    <source>
        <strain evidence="1 2">SCHIC003</strain>
    </source>
</reference>
<name>A0ABX7NHZ1_9BACT</name>
<accession>A0ABX7NHZ1</accession>
<proteinExistence type="predicted"/>
<evidence type="ECO:0000313" key="1">
    <source>
        <dbReference type="EMBL" id="QSQ17182.1"/>
    </source>
</evidence>
<evidence type="ECO:0000313" key="2">
    <source>
        <dbReference type="Proteomes" id="UP000663090"/>
    </source>
</evidence>
<protein>
    <recommendedName>
        <fullName evidence="3">DUF3168 domain-containing protein</fullName>
    </recommendedName>
</protein>
<keyword evidence="2" id="KW-1185">Reference proteome</keyword>
<dbReference type="Proteomes" id="UP000663090">
    <property type="component" value="Chromosome"/>
</dbReference>
<gene>
    <name evidence="1" type="ORF">JY572_14450</name>
</gene>